<evidence type="ECO:0000313" key="2">
    <source>
        <dbReference type="EMBL" id="NEC78736.1"/>
    </source>
</evidence>
<organism evidence="2">
    <name type="scientific">Streptomyces sp. SID7958</name>
    <dbReference type="NCBI Taxonomy" id="2706093"/>
    <lineage>
        <taxon>Bacteria</taxon>
        <taxon>Bacillati</taxon>
        <taxon>Actinomycetota</taxon>
        <taxon>Actinomycetes</taxon>
        <taxon>Kitasatosporales</taxon>
        <taxon>Streptomycetaceae</taxon>
        <taxon>Streptomyces</taxon>
    </lineage>
</organism>
<evidence type="ECO:0000256" key="1">
    <source>
        <dbReference type="SAM" id="MobiDB-lite"/>
    </source>
</evidence>
<comment type="caution">
    <text evidence="2">The sequence shown here is derived from an EMBL/GenBank/DDBJ whole genome shotgun (WGS) entry which is preliminary data.</text>
</comment>
<feature type="non-terminal residue" evidence="2">
    <location>
        <position position="1"/>
    </location>
</feature>
<reference evidence="2" key="1">
    <citation type="submission" date="2020-01" db="EMBL/GenBank/DDBJ databases">
        <title>Insect and environment-associated Actinomycetes.</title>
        <authorList>
            <person name="Currrie C."/>
            <person name="Chevrette M."/>
            <person name="Carlson C."/>
            <person name="Stubbendieck R."/>
            <person name="Wendt-Pienkowski E."/>
        </authorList>
    </citation>
    <scope>NUCLEOTIDE SEQUENCE</scope>
    <source>
        <strain evidence="2">SID7958</strain>
    </source>
</reference>
<gene>
    <name evidence="2" type="ORF">G3I38_05605</name>
</gene>
<dbReference type="EMBL" id="JAAGMU010000308">
    <property type="protein sequence ID" value="NEC78736.1"/>
    <property type="molecule type" value="Genomic_DNA"/>
</dbReference>
<name>A0A6G3TX55_9ACTN</name>
<protein>
    <submittedName>
        <fullName evidence="2">Uncharacterized protein</fullName>
    </submittedName>
</protein>
<dbReference type="AlphaFoldDB" id="A0A6G3TX55"/>
<feature type="region of interest" description="Disordered" evidence="1">
    <location>
        <begin position="1"/>
        <end position="81"/>
    </location>
</feature>
<accession>A0A6G3TX55</accession>
<feature type="compositionally biased region" description="Gly residues" evidence="1">
    <location>
        <begin position="28"/>
        <end position="54"/>
    </location>
</feature>
<proteinExistence type="predicted"/>
<sequence length="81" mass="7878">GRGGHGHGDDRPGGHQGEDGTGDRGSGDRGQGAQQGKGNGKGKNSGNGGKSGGGEGDDRPGRADRNHARGALLVTVAVAPR</sequence>
<feature type="compositionally biased region" description="Basic and acidic residues" evidence="1">
    <location>
        <begin position="56"/>
        <end position="67"/>
    </location>
</feature>
<feature type="compositionally biased region" description="Basic and acidic residues" evidence="1">
    <location>
        <begin position="1"/>
        <end position="27"/>
    </location>
</feature>